<dbReference type="KEGG" id="cei:CEPID_07340"/>
<name>A0A0G3GQ95_9CORY</name>
<proteinExistence type="predicted"/>
<dbReference type="InterPro" id="IPR025447">
    <property type="entry name" value="DUF4192"/>
</dbReference>
<evidence type="ECO:0000313" key="1">
    <source>
        <dbReference type="EMBL" id="AKK03319.1"/>
    </source>
</evidence>
<evidence type="ECO:0000313" key="2">
    <source>
        <dbReference type="Proteomes" id="UP000035368"/>
    </source>
</evidence>
<keyword evidence="2" id="KW-1185">Reference proteome</keyword>
<reference evidence="1 2" key="1">
    <citation type="submission" date="2015-05" db="EMBL/GenBank/DDBJ databases">
        <title>Complete genome sequence of Corynebacterium epidermidicanis DSM 45586, isolated from the skin of a dog suffering from pruritus.</title>
        <authorList>
            <person name="Ruckert C."/>
            <person name="Albersmeier A."/>
            <person name="Winkler A."/>
            <person name="Tauch A."/>
        </authorList>
    </citation>
    <scope>NUCLEOTIDE SEQUENCE [LARGE SCALE GENOMIC DNA]</scope>
    <source>
        <strain evidence="1 2">DSM 45586</strain>
    </source>
</reference>
<accession>A0A0G3GQ95</accession>
<dbReference type="Pfam" id="PF13830">
    <property type="entry name" value="DUF4192"/>
    <property type="match status" value="1"/>
</dbReference>
<sequence>MGNAVGMTTTSPDQYIVTPGNLLANIPGILGYYPHESFVLFVFQAHRTTGRLYELGPVLRADIDDPEAIVELCRAAQLHDPSLILGAIISTGTDADTATDVAEETILAFRDLGLDIAAIWLVPELLSGAPYLRVAGESASELGENTTGREFWDAGEVGNILDAASMANYRRTGTLPALNRQETVEFCSGPNPYMTPAEITSATSFAHQHAESMLAALMRCPEEDEYRLAEAILCDWGELLSYVLNSELTVEDIMADADIIAQAAPYFTNHQFRDCILDSTFTSLGQAAFLVAIAVARSTEKTVRANALAVAALAAGPIGMEHYVAPALQVALETVPDHGLANLLSQAHVAGGLYLVAQACVKGSEQARAQLFGLL</sequence>
<dbReference type="Proteomes" id="UP000035368">
    <property type="component" value="Chromosome"/>
</dbReference>
<dbReference type="EMBL" id="CP011541">
    <property type="protein sequence ID" value="AKK03319.1"/>
    <property type="molecule type" value="Genomic_DNA"/>
</dbReference>
<dbReference type="STRING" id="1050174.CEPID_07340"/>
<gene>
    <name evidence="1" type="ORF">CEPID_07340</name>
</gene>
<organism evidence="1 2">
    <name type="scientific">Corynebacterium epidermidicanis</name>
    <dbReference type="NCBI Taxonomy" id="1050174"/>
    <lineage>
        <taxon>Bacteria</taxon>
        <taxon>Bacillati</taxon>
        <taxon>Actinomycetota</taxon>
        <taxon>Actinomycetes</taxon>
        <taxon>Mycobacteriales</taxon>
        <taxon>Corynebacteriaceae</taxon>
        <taxon>Corynebacterium</taxon>
    </lineage>
</organism>
<dbReference type="AlphaFoldDB" id="A0A0G3GQ95"/>
<dbReference type="PATRIC" id="fig|1050174.4.peg.1479"/>
<protein>
    <submittedName>
        <fullName evidence="1">Putative DUF4192 family protein</fullName>
    </submittedName>
</protein>